<evidence type="ECO:0000313" key="8">
    <source>
        <dbReference type="Proteomes" id="UP001295684"/>
    </source>
</evidence>
<dbReference type="CDD" id="cd00590">
    <property type="entry name" value="RRM_SF"/>
    <property type="match status" value="1"/>
</dbReference>
<dbReference type="GO" id="GO:0005856">
    <property type="term" value="C:cytoskeleton"/>
    <property type="evidence" value="ECO:0007669"/>
    <property type="project" value="UniProtKB-SubCell"/>
</dbReference>
<feature type="domain" description="UBC core" evidence="6">
    <location>
        <begin position="32"/>
        <end position="193"/>
    </location>
</feature>
<dbReference type="InterPro" id="IPR016135">
    <property type="entry name" value="UBQ-conjugating_enzyme/RWD"/>
</dbReference>
<dbReference type="PANTHER" id="PTHR24107:SF2">
    <property type="entry name" value="NLR FAMILY CARD DOMAIN CONTAINING 3"/>
    <property type="match status" value="1"/>
</dbReference>
<keyword evidence="3" id="KW-0206">Cytoskeleton</keyword>
<dbReference type="Gene3D" id="3.10.110.10">
    <property type="entry name" value="Ubiquitin Conjugating Enzyme"/>
    <property type="match status" value="1"/>
</dbReference>
<dbReference type="SUPFAM" id="SSF54928">
    <property type="entry name" value="RNA-binding domain, RBD"/>
    <property type="match status" value="1"/>
</dbReference>
<dbReference type="CDD" id="cd23955">
    <property type="entry name" value="UBCc_invertebrate"/>
    <property type="match status" value="1"/>
</dbReference>
<dbReference type="SUPFAM" id="SSF54495">
    <property type="entry name" value="UBC-like"/>
    <property type="match status" value="1"/>
</dbReference>
<organism evidence="7 8">
    <name type="scientific">Euplotes crassus</name>
    <dbReference type="NCBI Taxonomy" id="5936"/>
    <lineage>
        <taxon>Eukaryota</taxon>
        <taxon>Sar</taxon>
        <taxon>Alveolata</taxon>
        <taxon>Ciliophora</taxon>
        <taxon>Intramacronucleata</taxon>
        <taxon>Spirotrichea</taxon>
        <taxon>Hypotrichia</taxon>
        <taxon>Euplotida</taxon>
        <taxon>Euplotidae</taxon>
        <taxon>Moneuplotes</taxon>
    </lineage>
</organism>
<evidence type="ECO:0000256" key="1">
    <source>
        <dbReference type="ARBA" id="ARBA00004245"/>
    </source>
</evidence>
<sequence>MESQNPHCNENSLVYKLRQELISSKSGGNLNYTEKRILKDLEEFQYNVNPEMGISAMPLKDNIYKWVANIRGILDTPYEGGIFHFSITIPQDYPNSPPKVEALTPITNPYFSGTKYLSEMVQSEWCSGYSLFSVLLQIQFGFYDYKKSKTKAIKAQAEETKTFKCPFSDHNGEDNIYPPFESALEDGPVEYAKKTEEEKLIEDTYCFHTRMNVKETIQGTGVGFSRTMRTTEVSRIYTTIDMVSQKAYKEGLRKGVNKKKFSHWLPLYFKETSNVEKTIDLFRKSLSDISAGSKDKFEEEMILQIMPKLLLSHCVQSLTGTSYCSIKGLRMLNYYHRAFVFVLEHHPEMQFKLEQTIENFIHSEKFRGKENTPDIGMILAMICVSKKFTSKDLIKAYFEEKFTRCVFHIIREIPEFETLNDETFSQEFAQNVYENTKNSWELMMFFSFYNSYIIDKNQGKRDLSPIIEEYDKRYSRLYYKLEDEIQKEVEYIKSVSNFNDFFRKVGLKTKTNNEIKRMFYNSVATSRQKGYHGGVEIYFPLPEAKRQVWEVMKDKVTLLSFCKKAKEEEKFMDDEVSFQGYIKSRFPWVKSYLLKDEEQVTPEFLANESDLRNSSNKYHLDLKGEFQNLHSKGFFNGLKNSSSNRPYESYTWKDLFMKLDFETFIYFNEYHQNNKALERYLKFVCPTIKGLVLKQPSRDSDDFSYAIYTKIISACARSLERLVIIGDTQAFPISQGLVTCIRLGFKSAKSVALKELEVHYVNYLDTYGEPMADDRVEEIKLISLLEFVPNIDTLRMSNISLSVSNIDKIFEVIKHENLKELSLVNCSIDKYVAKALAKRMELEFHNLEILNLSHNHLHHGAGALMRRLAGKEHLRVFDISHNCLEHIEEPAKYFGAFLEKTPRLEYLNFAFTNIQNMISASSTCILIFLGKLQNLRGFSFDTNTCKMTTDQLKEMGKAIVESKNSGAPLDYIILRGCFGTYQDYEEFFDSLSVLSPILQEERLHGFELVNDPWQAQPDGLIKYLDISLGAFTSMFEQNQLRKGEFPGLKYVFTIVESLNMNQCQLDEKDARMIKFCLNQAGGNSSLRALNLSKNMIGTKGAKAIASLQISELDLSSCKLGVGEASALSKLIKENLMLKKLNLYNNKVQIEGTRFISKALEENKTLEFLDLGSNLIRNKGFQSLTTCINGSLKVLAVKNNCINEKGFNEFMEAYHNSGDCQLKTLLLASNDINMYTIKLIEEDIGDKLYVDLGLKLDNHNERTLFLCGINPKNTKPLLKKYFEKKGCGVIEHIDIMRGRETKKGKINIFGFVKFAHKNGKMRVIQSLEEFEEEEIEF</sequence>
<dbReference type="Gene3D" id="3.30.70.330">
    <property type="match status" value="1"/>
</dbReference>
<name>A0AAD1UK37_EUPCR</name>
<keyword evidence="4" id="KW-0694">RNA-binding</keyword>
<keyword evidence="2" id="KW-0963">Cytoplasm</keyword>
<comment type="caution">
    <text evidence="7">The sequence shown here is derived from an EMBL/GenBank/DDBJ whole genome shotgun (WGS) entry which is preliminary data.</text>
</comment>
<feature type="domain" description="RRM" evidence="5">
    <location>
        <begin position="1261"/>
        <end position="1336"/>
    </location>
</feature>
<evidence type="ECO:0000259" key="5">
    <source>
        <dbReference type="PROSITE" id="PS50102"/>
    </source>
</evidence>
<protein>
    <submittedName>
        <fullName evidence="7">Uncharacterized protein</fullName>
    </submittedName>
</protein>
<evidence type="ECO:0000256" key="4">
    <source>
        <dbReference type="PROSITE-ProRule" id="PRU00176"/>
    </source>
</evidence>
<accession>A0AAD1UK37</accession>
<dbReference type="Gene3D" id="3.80.10.10">
    <property type="entry name" value="Ribonuclease Inhibitor"/>
    <property type="match status" value="3"/>
</dbReference>
<dbReference type="EMBL" id="CAMPGE010007822">
    <property type="protein sequence ID" value="CAI2366739.1"/>
    <property type="molecule type" value="Genomic_DNA"/>
</dbReference>
<dbReference type="SMART" id="SM00368">
    <property type="entry name" value="LRR_RI"/>
    <property type="match status" value="6"/>
</dbReference>
<dbReference type="Pfam" id="PF13516">
    <property type="entry name" value="LRR_6"/>
    <property type="match status" value="1"/>
</dbReference>
<dbReference type="PANTHER" id="PTHR24107">
    <property type="entry name" value="YNEIN REGULATORY COMPLEX SUBUNIT 5"/>
    <property type="match status" value="1"/>
</dbReference>
<evidence type="ECO:0000259" key="6">
    <source>
        <dbReference type="PROSITE" id="PS50127"/>
    </source>
</evidence>
<dbReference type="PROSITE" id="PS50127">
    <property type="entry name" value="UBC_2"/>
    <property type="match status" value="1"/>
</dbReference>
<gene>
    <name evidence="7" type="ORF">ECRASSUSDP1_LOCUS8012</name>
</gene>
<dbReference type="InterPro" id="IPR012677">
    <property type="entry name" value="Nucleotide-bd_a/b_plait_sf"/>
</dbReference>
<dbReference type="GO" id="GO:0003723">
    <property type="term" value="F:RNA binding"/>
    <property type="evidence" value="ECO:0007669"/>
    <property type="project" value="UniProtKB-UniRule"/>
</dbReference>
<dbReference type="PROSITE" id="PS50102">
    <property type="entry name" value="RRM"/>
    <property type="match status" value="1"/>
</dbReference>
<keyword evidence="8" id="KW-1185">Reference proteome</keyword>
<dbReference type="Pfam" id="PF00179">
    <property type="entry name" value="UQ_con"/>
    <property type="match status" value="1"/>
</dbReference>
<dbReference type="InterPro" id="IPR032675">
    <property type="entry name" value="LRR_dom_sf"/>
</dbReference>
<dbReference type="Proteomes" id="UP001295684">
    <property type="component" value="Unassembled WGS sequence"/>
</dbReference>
<evidence type="ECO:0000313" key="7">
    <source>
        <dbReference type="EMBL" id="CAI2366739.1"/>
    </source>
</evidence>
<comment type="subcellular location">
    <subcellularLocation>
        <location evidence="1">Cytoplasm</location>
        <location evidence="1">Cytoskeleton</location>
    </subcellularLocation>
</comment>
<evidence type="ECO:0000256" key="3">
    <source>
        <dbReference type="ARBA" id="ARBA00023212"/>
    </source>
</evidence>
<dbReference type="InterPro" id="IPR000504">
    <property type="entry name" value="RRM_dom"/>
</dbReference>
<dbReference type="InterPro" id="IPR035979">
    <property type="entry name" value="RBD_domain_sf"/>
</dbReference>
<dbReference type="InterPro" id="IPR000608">
    <property type="entry name" value="UBC"/>
</dbReference>
<dbReference type="InterPro" id="IPR052410">
    <property type="entry name" value="DRC5"/>
</dbReference>
<dbReference type="SUPFAM" id="SSF52047">
    <property type="entry name" value="RNI-like"/>
    <property type="match status" value="2"/>
</dbReference>
<dbReference type="InterPro" id="IPR001611">
    <property type="entry name" value="Leu-rich_rpt"/>
</dbReference>
<proteinExistence type="predicted"/>
<dbReference type="SMART" id="SM00212">
    <property type="entry name" value="UBCc"/>
    <property type="match status" value="1"/>
</dbReference>
<reference evidence="7" key="1">
    <citation type="submission" date="2023-07" db="EMBL/GenBank/DDBJ databases">
        <authorList>
            <consortium name="AG Swart"/>
            <person name="Singh M."/>
            <person name="Singh A."/>
            <person name="Seah K."/>
            <person name="Emmerich C."/>
        </authorList>
    </citation>
    <scope>NUCLEOTIDE SEQUENCE</scope>
    <source>
        <strain evidence="7">DP1</strain>
    </source>
</reference>
<evidence type="ECO:0000256" key="2">
    <source>
        <dbReference type="ARBA" id="ARBA00022490"/>
    </source>
</evidence>